<organism evidence="2">
    <name type="scientific">uncultured Dysgonomonas sp</name>
    <dbReference type="NCBI Taxonomy" id="206096"/>
    <lineage>
        <taxon>Bacteria</taxon>
        <taxon>Pseudomonadati</taxon>
        <taxon>Bacteroidota</taxon>
        <taxon>Bacteroidia</taxon>
        <taxon>Bacteroidales</taxon>
        <taxon>Dysgonomonadaceae</taxon>
        <taxon>Dysgonomonas</taxon>
        <taxon>environmental samples</taxon>
    </lineage>
</organism>
<gene>
    <name evidence="2" type="ORF">KL86DYS1_10460</name>
</gene>
<accession>A0A212IXI7</accession>
<dbReference type="EMBL" id="FLUM01000001">
    <property type="protein sequence ID" value="SBV91890.1"/>
    <property type="molecule type" value="Genomic_DNA"/>
</dbReference>
<protein>
    <recommendedName>
        <fullName evidence="3">Lipoprotein</fullName>
    </recommendedName>
</protein>
<dbReference type="PROSITE" id="PS51257">
    <property type="entry name" value="PROKAR_LIPOPROTEIN"/>
    <property type="match status" value="1"/>
</dbReference>
<proteinExistence type="predicted"/>
<name>A0A212IXI7_9BACT</name>
<dbReference type="RefSeq" id="WP_296938356.1">
    <property type="nucleotide sequence ID" value="NZ_LT599032.1"/>
</dbReference>
<keyword evidence="1" id="KW-0732">Signal</keyword>
<reference evidence="2" key="1">
    <citation type="submission" date="2016-04" db="EMBL/GenBank/DDBJ databases">
        <authorList>
            <person name="Evans L.H."/>
            <person name="Alamgir A."/>
            <person name="Owens N."/>
            <person name="Weber N.D."/>
            <person name="Virtaneva K."/>
            <person name="Barbian K."/>
            <person name="Babar A."/>
            <person name="Rosenke K."/>
        </authorList>
    </citation>
    <scope>NUCLEOTIDE SEQUENCE</scope>
    <source>
        <strain evidence="2">86-1</strain>
    </source>
</reference>
<feature type="chain" id="PRO_5013120905" description="Lipoprotein" evidence="1">
    <location>
        <begin position="17"/>
        <end position="116"/>
    </location>
</feature>
<evidence type="ECO:0000313" key="2">
    <source>
        <dbReference type="EMBL" id="SBV91890.1"/>
    </source>
</evidence>
<sequence>MKKLLLIMLCMPLFLACDNDDVTIPILNNTRWENMENGVHFSLEFHESESILIVFDVDNAKYTSTQYSYTYEYPNITMNTQIPNGDIIISVLSSDNKTMTLKSLSTSKIIAILAQR</sequence>
<feature type="signal peptide" evidence="1">
    <location>
        <begin position="1"/>
        <end position="16"/>
    </location>
</feature>
<evidence type="ECO:0000256" key="1">
    <source>
        <dbReference type="SAM" id="SignalP"/>
    </source>
</evidence>
<dbReference type="AlphaFoldDB" id="A0A212IXI7"/>
<evidence type="ECO:0008006" key="3">
    <source>
        <dbReference type="Google" id="ProtNLM"/>
    </source>
</evidence>